<sequence>MLDYKLEQKVKVLVTNELATTTLDVLNDKGYQKPLIVIDNFLLSTDAIKQLLITLEKNQKDYLIFDKVIPNPPIELVDSGASFFKEHNCDAILAIGGGSVIDAARGMNIVRLLGGSIADYAYDKEITEFCHGLIAIPTTSGTGSELSNALIVTDTIKNEKLAVLSNEIVSEVAILAPELLVSLPKQLTISTGLDAFSHAAEAYTSNLSTPVVDAICEKIMFLIYNYLPLATTDGQNKEARERMMVAAALGGWVLNNGGTHIGHSQAHIIGAKLNIPHGQACAYALPGTLKATASVKPKKIKEIGYILGATFPEGADEAEIGKITSQKYREFRDDVLGLTAFDTLNIKRKDVLALTADVQHERFAGNTPFELSSEIVEELLAEFGL</sequence>
<dbReference type="Proteomes" id="UP000288028">
    <property type="component" value="Unassembled WGS sequence"/>
</dbReference>
<keyword evidence="1" id="KW-0560">Oxidoreductase</keyword>
<dbReference type="GeneID" id="95579660"/>
<dbReference type="PANTHER" id="PTHR11496:SF83">
    <property type="entry name" value="HYDROXYACID-OXOACID TRANSHYDROGENASE, MITOCHONDRIAL"/>
    <property type="match status" value="1"/>
</dbReference>
<dbReference type="InterPro" id="IPR039697">
    <property type="entry name" value="Alcohol_dehydrogenase_Fe"/>
</dbReference>
<proteinExistence type="predicted"/>
<dbReference type="EMBL" id="NGKB01000006">
    <property type="protein sequence ID" value="RSU15000.1"/>
    <property type="molecule type" value="Genomic_DNA"/>
</dbReference>
<dbReference type="GO" id="GO:0046872">
    <property type="term" value="F:metal ion binding"/>
    <property type="evidence" value="ECO:0007669"/>
    <property type="project" value="InterPro"/>
</dbReference>
<dbReference type="GO" id="GO:0004022">
    <property type="term" value="F:alcohol dehydrogenase (NAD+) activity"/>
    <property type="evidence" value="ECO:0007669"/>
    <property type="project" value="UniProtKB-ARBA"/>
</dbReference>
<feature type="domain" description="Alcohol dehydrogenase iron-type/glycerol dehydrogenase GldA" evidence="2">
    <location>
        <begin position="19"/>
        <end position="177"/>
    </location>
</feature>
<evidence type="ECO:0000259" key="2">
    <source>
        <dbReference type="Pfam" id="PF00465"/>
    </source>
</evidence>
<comment type="caution">
    <text evidence="4">The sequence shown here is derived from an EMBL/GenBank/DDBJ whole genome shotgun (WGS) entry which is preliminary data.</text>
</comment>
<protein>
    <submittedName>
        <fullName evidence="4">Alcohol dehydrogenase</fullName>
    </submittedName>
</protein>
<feature type="domain" description="Fe-containing alcohol dehydrogenase-like C-terminal" evidence="3">
    <location>
        <begin position="188"/>
        <end position="381"/>
    </location>
</feature>
<dbReference type="RefSeq" id="WP_126793781.1">
    <property type="nucleotide sequence ID" value="NZ_CP060720.1"/>
</dbReference>
<dbReference type="Gene3D" id="3.40.50.1970">
    <property type="match status" value="1"/>
</dbReference>
<keyword evidence="5" id="KW-1185">Reference proteome</keyword>
<dbReference type="InterPro" id="IPR056798">
    <property type="entry name" value="ADH_Fe_C"/>
</dbReference>
<dbReference type="AlphaFoldDB" id="A0A430B3U4"/>
<evidence type="ECO:0000259" key="3">
    <source>
        <dbReference type="Pfam" id="PF25137"/>
    </source>
</evidence>
<dbReference type="Gene3D" id="1.20.1090.10">
    <property type="entry name" value="Dehydroquinate synthase-like - alpha domain"/>
    <property type="match status" value="1"/>
</dbReference>
<evidence type="ECO:0000313" key="4">
    <source>
        <dbReference type="EMBL" id="RSU15000.1"/>
    </source>
</evidence>
<evidence type="ECO:0000256" key="1">
    <source>
        <dbReference type="ARBA" id="ARBA00023002"/>
    </source>
</evidence>
<dbReference type="Pfam" id="PF00465">
    <property type="entry name" value="Fe-ADH"/>
    <property type="match status" value="1"/>
</dbReference>
<accession>A0A430B3U4</accession>
<dbReference type="InterPro" id="IPR001670">
    <property type="entry name" value="ADH_Fe/GldA"/>
</dbReference>
<gene>
    <name evidence="4" type="ORF">CBF28_07985</name>
</gene>
<name>A0A430B3U4_9ENTE</name>
<dbReference type="SUPFAM" id="SSF56796">
    <property type="entry name" value="Dehydroquinate synthase-like"/>
    <property type="match status" value="1"/>
</dbReference>
<organism evidence="4 5">
    <name type="scientific">Vagococcus carniphilus</name>
    <dbReference type="NCBI Taxonomy" id="218144"/>
    <lineage>
        <taxon>Bacteria</taxon>
        <taxon>Bacillati</taxon>
        <taxon>Bacillota</taxon>
        <taxon>Bacilli</taxon>
        <taxon>Lactobacillales</taxon>
        <taxon>Enterococcaceae</taxon>
        <taxon>Vagococcus</taxon>
    </lineage>
</organism>
<dbReference type="Pfam" id="PF25137">
    <property type="entry name" value="ADH_Fe_C"/>
    <property type="match status" value="1"/>
</dbReference>
<dbReference type="PANTHER" id="PTHR11496">
    <property type="entry name" value="ALCOHOL DEHYDROGENASE"/>
    <property type="match status" value="1"/>
</dbReference>
<dbReference type="CDD" id="cd14863">
    <property type="entry name" value="Fe-ADH-like"/>
    <property type="match status" value="1"/>
</dbReference>
<evidence type="ECO:0000313" key="5">
    <source>
        <dbReference type="Proteomes" id="UP000288028"/>
    </source>
</evidence>
<dbReference type="FunFam" id="3.40.50.1970:FF:000003">
    <property type="entry name" value="Alcohol dehydrogenase, iron-containing"/>
    <property type="match status" value="1"/>
</dbReference>
<reference evidence="4 5" key="1">
    <citation type="submission" date="2017-05" db="EMBL/GenBank/DDBJ databases">
        <title>Vagococcus spp. assemblies.</title>
        <authorList>
            <person name="Gulvik C.A."/>
        </authorList>
    </citation>
    <scope>NUCLEOTIDE SEQUENCE [LARGE SCALE GENOMIC DNA]</scope>
    <source>
        <strain evidence="4 5">SS1714</strain>
    </source>
</reference>
<dbReference type="OrthoDB" id="9815791at2"/>